<evidence type="ECO:0000256" key="2">
    <source>
        <dbReference type="SAM" id="Phobius"/>
    </source>
</evidence>
<organism evidence="3">
    <name type="scientific">viral metagenome</name>
    <dbReference type="NCBI Taxonomy" id="1070528"/>
    <lineage>
        <taxon>unclassified sequences</taxon>
        <taxon>metagenomes</taxon>
        <taxon>organismal metagenomes</taxon>
    </lineage>
</organism>
<keyword evidence="2" id="KW-0812">Transmembrane</keyword>
<reference evidence="3" key="1">
    <citation type="journal article" date="2020" name="Nature">
        <title>Giant virus diversity and host interactions through global metagenomics.</title>
        <authorList>
            <person name="Schulz F."/>
            <person name="Roux S."/>
            <person name="Paez-Espino D."/>
            <person name="Jungbluth S."/>
            <person name="Walsh D.A."/>
            <person name="Denef V.J."/>
            <person name="McMahon K.D."/>
            <person name="Konstantinidis K.T."/>
            <person name="Eloe-Fadrosh E.A."/>
            <person name="Kyrpides N.C."/>
            <person name="Woyke T."/>
        </authorList>
    </citation>
    <scope>NUCLEOTIDE SEQUENCE</scope>
    <source>
        <strain evidence="3">GVMAG-M-3300021425-30</strain>
    </source>
</reference>
<evidence type="ECO:0000256" key="1">
    <source>
        <dbReference type="SAM" id="MobiDB-lite"/>
    </source>
</evidence>
<dbReference type="EMBL" id="MN739469">
    <property type="protein sequence ID" value="QHT06480.1"/>
    <property type="molecule type" value="Genomic_DNA"/>
</dbReference>
<keyword evidence="2" id="KW-0472">Membrane</keyword>
<evidence type="ECO:0000313" key="3">
    <source>
        <dbReference type="EMBL" id="QHT06480.1"/>
    </source>
</evidence>
<feature type="region of interest" description="Disordered" evidence="1">
    <location>
        <begin position="1"/>
        <end position="22"/>
    </location>
</feature>
<name>A0A6C0CRJ4_9ZZZZ</name>
<proteinExistence type="predicted"/>
<accession>A0A6C0CRJ4</accession>
<keyword evidence="2" id="KW-1133">Transmembrane helix</keyword>
<dbReference type="AlphaFoldDB" id="A0A6C0CRJ4"/>
<feature type="transmembrane region" description="Helical" evidence="2">
    <location>
        <begin position="179"/>
        <end position="197"/>
    </location>
</feature>
<feature type="transmembrane region" description="Helical" evidence="2">
    <location>
        <begin position="133"/>
        <end position="151"/>
    </location>
</feature>
<protein>
    <submittedName>
        <fullName evidence="3">Uncharacterized protein</fullName>
    </submittedName>
</protein>
<sequence>MSMGTTSIDSLPVGGSSENITLQTEEKNVVIDNKMQELQAQRDAEISQSNGQPPSMDVNEFVNGLQKATSSGMTQLPSRDIPIDQNAVLKDEQVKPNFVPEGNPTDYITEHQTSEEIIKQNAKKQKSADNLDVIFTELSLPIMIAVLYFMYQLPVVRRTFLKTLPMCYSKSGELKLTGYLVNSIVFGAVIYAASKLLNQLSS</sequence>